<dbReference type="SUPFAM" id="SSF55874">
    <property type="entry name" value="ATPase domain of HSP90 chaperone/DNA topoisomerase II/histidine kinase"/>
    <property type="match status" value="1"/>
</dbReference>
<dbReference type="GeneID" id="11637868"/>
<dbReference type="RefSeq" id="WP_014208210.1">
    <property type="nucleotide sequence ID" value="NC_016603.1"/>
</dbReference>
<dbReference type="KEGG" id="acc:BDGL_003210"/>
<proteinExistence type="predicted"/>
<dbReference type="AlphaFoldDB" id="F0KKR9"/>
<dbReference type="EMBL" id="CP002177">
    <property type="protein sequence ID" value="ADY83796.1"/>
    <property type="molecule type" value="Genomic_DNA"/>
</dbReference>
<dbReference type="eggNOG" id="COG0326">
    <property type="taxonomic scope" value="Bacteria"/>
</dbReference>
<accession>F0KKR9</accession>
<dbReference type="InterPro" id="IPR036890">
    <property type="entry name" value="HATPase_C_sf"/>
</dbReference>
<evidence type="ECO:0000313" key="2">
    <source>
        <dbReference type="EMBL" id="ADY83796.1"/>
    </source>
</evidence>
<dbReference type="Proteomes" id="UP000007477">
    <property type="component" value="Chromosome"/>
</dbReference>
<dbReference type="PATRIC" id="fig|871585.3.peg.3207"/>
<gene>
    <name evidence="2" type="ordered locus">BDGL_003210</name>
</gene>
<reference evidence="2 3" key="2">
    <citation type="journal article" date="2011" name="J. Bacteriol.">
        <title>Genome sequence of Acinetobacter calcoaceticus PHEA-2, isolated from industry wastewater.</title>
        <authorList>
            <person name="Zhan Y."/>
            <person name="Yan Y."/>
            <person name="Zhang W."/>
            <person name="Yu H."/>
            <person name="Chen M."/>
            <person name="Lu W."/>
            <person name="Ping S."/>
            <person name="Peng Z."/>
            <person name="Yuan M."/>
            <person name="Zhou Z."/>
            <person name="Elmerich C."/>
            <person name="Lin M."/>
        </authorList>
    </citation>
    <scope>NUCLEOTIDE SEQUENCE [LARGE SCALE GENOMIC DNA]</scope>
    <source>
        <strain evidence="2 3">PHEA-2</strain>
    </source>
</reference>
<evidence type="ECO:0000259" key="1">
    <source>
        <dbReference type="Pfam" id="PF24391"/>
    </source>
</evidence>
<dbReference type="HOGENOM" id="CLU_008483_0_0_6"/>
<dbReference type="OrthoDB" id="9802640at2"/>
<organism evidence="2 3">
    <name type="scientific">Acinetobacter pittii (strain PHEA-2)</name>
    <dbReference type="NCBI Taxonomy" id="871585"/>
    <lineage>
        <taxon>Bacteria</taxon>
        <taxon>Pseudomonadati</taxon>
        <taxon>Pseudomonadota</taxon>
        <taxon>Gammaproteobacteria</taxon>
        <taxon>Moraxellales</taxon>
        <taxon>Moraxellaceae</taxon>
        <taxon>Acinetobacter</taxon>
        <taxon>Acinetobacter calcoaceticus/baumannii complex</taxon>
    </lineage>
</organism>
<name>F0KKR9_ACIP2</name>
<dbReference type="STRING" id="871585.BDGL_003210"/>
<evidence type="ECO:0000313" key="3">
    <source>
        <dbReference type="Proteomes" id="UP000007477"/>
    </source>
</evidence>
<dbReference type="InterPro" id="IPR056471">
    <property type="entry name" value="HD-CE"/>
</dbReference>
<keyword evidence="3" id="KW-1185">Reference proteome</keyword>
<reference key="1">
    <citation type="submission" date="2010-08" db="EMBL/GenBank/DDBJ databases">
        <title>The genome sequence of a nonpathogenic wastewater-adapted bacterium Acinetobacter calcoaceticus PHEA-2 and comparative genomics insights into environmental adaptation.</title>
        <authorList>
            <person name="Zhan Y."/>
            <person name="Yan Y."/>
            <person name="Zhang W."/>
            <person name="Chen M."/>
            <person name="Ping S."/>
            <person name="Lu W."/>
            <person name="Lin M."/>
        </authorList>
    </citation>
    <scope>NUCLEOTIDE SEQUENCE</scope>
    <source>
        <strain>PHEA-2</strain>
    </source>
</reference>
<protein>
    <recommendedName>
        <fullName evidence="1">HD-CE domain-containing protein</fullName>
    </recommendedName>
</protein>
<dbReference type="Pfam" id="PF24391">
    <property type="entry name" value="HD-CE"/>
    <property type="match status" value="1"/>
</dbReference>
<dbReference type="Gene3D" id="3.30.565.10">
    <property type="entry name" value="Histidine kinase-like ATPase, C-terminal domain"/>
    <property type="match status" value="1"/>
</dbReference>
<sequence length="980" mass="115266">MSTQLIAHLKKKCEADDNVKILLSQWEFDQKLVGKALENIGGFYPHFSNHNASHSQQILVNIERLLGNDIDLLSATDTWLILEAAYWHDAGMLVDAEKAKKVHDEENFKKMLREIVQNKSSDLYEFAKVFLNDSWQGAIALEKHPFDGVEKYRQLIAEYFRKEHANRIGNIVLEDYKNLGINTPRTELLPTRLFRYLGNICVGHGMNFDKMMEVLPRCQTGLGTEDCHPLFVACLLRLGDLFDLDDNRFCPVMAKHVSNMPSVSKHHHDKHLSLREFQLDKRTVKLVAECPDEMSYVETQNWFGWIREEFQNQMSQWNLIVPDLKFGSLPTIEQLEVRMKIEYSKSIRREKILLKNKPMKFTIDEKNGIEILQGSNLYANENSIYRELIQNAIDSTMIRIWLEHKDELSDLHPYHEKYLDIIKDYQITIDLEKLNDIENTLNSIWKFTIKDKGIGISRNDLVHMQNMAGSYKNLDKIKLISEMPIWMRPSGKFGIGLQSAFLLLDKDLDEHDKKIQFRTCSYINNEILEIEMFSPLGGKQGYCFITKVDGDVYREYGAELSIKIKKNFIFSRWSNFNHENVEQFWNKDILDTKWKENRLENIKNNIVMSSPICVEKDIANIFWDSENCIALKFELKSFDRFLGFRGQNTAIDLHDSKINNLLCGVHIDFYNLDPSEVLNISRDRWKESFLKKINKEIFEYMEKYISENDTDETSMLLKIYSHKFKDLTCENDRYRNFKFELNCSEDDKNGICINELEKNDEFYIFGLSRYSLFNFELDLNDLCDSKKYFFTENHQIIEIFKELKSKYPNDVFSSHKVYSIDGEGGRNESVLFFSKNGNTGFNKFFDDDIEWLEIKGEVVNNRKLSIKDHFRFIKERINSLSKSKISDIKMYIEFYDFQTIRDPEILNEYKVLIVNGKNEEKAIINPYQIVKNKIQLTNLNDLSILVTQYKGNNKISYEKVLSSYNSLKEKIEKECSEYLD</sequence>
<feature type="domain" description="HD-CE" evidence="1">
    <location>
        <begin position="45"/>
        <end position="311"/>
    </location>
</feature>
<dbReference type="RefSeq" id="YP_004997478.1">
    <property type="nucleotide sequence ID" value="NC_016603.1"/>
</dbReference>